<gene>
    <name evidence="1" type="ORF">KME32_19685</name>
</gene>
<proteinExistence type="predicted"/>
<dbReference type="AlphaFoldDB" id="A0A951UH83"/>
<dbReference type="Proteomes" id="UP000715781">
    <property type="component" value="Unassembled WGS sequence"/>
</dbReference>
<comment type="caution">
    <text evidence="1">The sequence shown here is derived from an EMBL/GenBank/DDBJ whole genome shotgun (WGS) entry which is preliminary data.</text>
</comment>
<protein>
    <submittedName>
        <fullName evidence="1">Uncharacterized protein</fullName>
    </submittedName>
</protein>
<accession>A0A951UH83</accession>
<organism evidence="1 2">
    <name type="scientific">Mojavia pulchra JT2-VF2</name>
    <dbReference type="NCBI Taxonomy" id="287848"/>
    <lineage>
        <taxon>Bacteria</taxon>
        <taxon>Bacillati</taxon>
        <taxon>Cyanobacteriota</taxon>
        <taxon>Cyanophyceae</taxon>
        <taxon>Nostocales</taxon>
        <taxon>Nostocaceae</taxon>
    </lineage>
</organism>
<reference evidence="1" key="2">
    <citation type="journal article" date="2022" name="Microbiol. Resour. Announc.">
        <title>Metagenome Sequencing to Explore Phylogenomics of Terrestrial Cyanobacteria.</title>
        <authorList>
            <person name="Ward R.D."/>
            <person name="Stajich J.E."/>
            <person name="Johansen J.R."/>
            <person name="Huntemann M."/>
            <person name="Clum A."/>
            <person name="Foster B."/>
            <person name="Foster B."/>
            <person name="Roux S."/>
            <person name="Palaniappan K."/>
            <person name="Varghese N."/>
            <person name="Mukherjee S."/>
            <person name="Reddy T.B.K."/>
            <person name="Daum C."/>
            <person name="Copeland A."/>
            <person name="Chen I.A."/>
            <person name="Ivanova N.N."/>
            <person name="Kyrpides N.C."/>
            <person name="Shapiro N."/>
            <person name="Eloe-Fadrosh E.A."/>
            <person name="Pietrasiak N."/>
        </authorList>
    </citation>
    <scope>NUCLEOTIDE SEQUENCE</scope>
    <source>
        <strain evidence="1">JT2-VF2</strain>
    </source>
</reference>
<reference evidence="1" key="1">
    <citation type="submission" date="2021-05" db="EMBL/GenBank/DDBJ databases">
        <authorList>
            <person name="Pietrasiak N."/>
            <person name="Ward R."/>
            <person name="Stajich J.E."/>
            <person name="Kurbessoian T."/>
        </authorList>
    </citation>
    <scope>NUCLEOTIDE SEQUENCE</scope>
    <source>
        <strain evidence="1">JT2-VF2</strain>
    </source>
</reference>
<dbReference type="EMBL" id="JAHHHN010000012">
    <property type="protein sequence ID" value="MBW4563327.1"/>
    <property type="molecule type" value="Genomic_DNA"/>
</dbReference>
<name>A0A951UH83_9NOST</name>
<evidence type="ECO:0000313" key="2">
    <source>
        <dbReference type="Proteomes" id="UP000715781"/>
    </source>
</evidence>
<evidence type="ECO:0000313" key="1">
    <source>
        <dbReference type="EMBL" id="MBW4563327.1"/>
    </source>
</evidence>
<sequence>MSSQLWRLLRRSYAVIANEVKQSQLPTSHSDCFVVPPRNDSVSHCVRPWRSRSPKGLPKARVRSEAIPAFALHQGNVTFSMT</sequence>